<comment type="caution">
    <text evidence="1">The sequence shown here is derived from an EMBL/GenBank/DDBJ whole genome shotgun (WGS) entry which is preliminary data.</text>
</comment>
<sequence>MSRFACQTKPTYEISYMAGVSISPLKFICETRKEYVFENKDLKP</sequence>
<reference evidence="1 2" key="1">
    <citation type="submission" date="2021-06" db="EMBL/GenBank/DDBJ databases">
        <authorList>
            <person name="Kallberg Y."/>
            <person name="Tangrot J."/>
            <person name="Rosling A."/>
        </authorList>
    </citation>
    <scope>NUCLEOTIDE SEQUENCE [LARGE SCALE GENOMIC DNA]</scope>
    <source>
        <strain evidence="1 2">120-4 pot B 10/14</strain>
    </source>
</reference>
<keyword evidence="2" id="KW-1185">Reference proteome</keyword>
<gene>
    <name evidence="1" type="ORF">GMARGA_LOCUS23937</name>
</gene>
<evidence type="ECO:0000313" key="2">
    <source>
        <dbReference type="Proteomes" id="UP000789901"/>
    </source>
</evidence>
<protein>
    <submittedName>
        <fullName evidence="1">15761_t:CDS:1</fullName>
    </submittedName>
</protein>
<feature type="non-terminal residue" evidence="1">
    <location>
        <position position="44"/>
    </location>
</feature>
<dbReference type="EMBL" id="CAJVQB010024725">
    <property type="protein sequence ID" value="CAG8804791.1"/>
    <property type="molecule type" value="Genomic_DNA"/>
</dbReference>
<proteinExistence type="predicted"/>
<organism evidence="1 2">
    <name type="scientific">Gigaspora margarita</name>
    <dbReference type="NCBI Taxonomy" id="4874"/>
    <lineage>
        <taxon>Eukaryota</taxon>
        <taxon>Fungi</taxon>
        <taxon>Fungi incertae sedis</taxon>
        <taxon>Mucoromycota</taxon>
        <taxon>Glomeromycotina</taxon>
        <taxon>Glomeromycetes</taxon>
        <taxon>Diversisporales</taxon>
        <taxon>Gigasporaceae</taxon>
        <taxon>Gigaspora</taxon>
    </lineage>
</organism>
<accession>A0ABN7VXP2</accession>
<dbReference type="Proteomes" id="UP000789901">
    <property type="component" value="Unassembled WGS sequence"/>
</dbReference>
<name>A0ABN7VXP2_GIGMA</name>
<evidence type="ECO:0000313" key="1">
    <source>
        <dbReference type="EMBL" id="CAG8804791.1"/>
    </source>
</evidence>